<organism evidence="3 4">
    <name type="scientific">Roseburia porci</name>
    <dbReference type="NCBI Taxonomy" id="2605790"/>
    <lineage>
        <taxon>Bacteria</taxon>
        <taxon>Bacillati</taxon>
        <taxon>Bacillota</taxon>
        <taxon>Clostridia</taxon>
        <taxon>Lachnospirales</taxon>
        <taxon>Lachnospiraceae</taxon>
        <taxon>Roseburia</taxon>
    </lineage>
</organism>
<dbReference type="RefSeq" id="WP_154430553.1">
    <property type="nucleotide sequence ID" value="NZ_VUNI01000021.1"/>
</dbReference>
<dbReference type="PANTHER" id="PTHR47505">
    <property type="entry name" value="DNA UTILIZATION PROTEIN YHGH"/>
    <property type="match status" value="1"/>
</dbReference>
<evidence type="ECO:0000259" key="2">
    <source>
        <dbReference type="Pfam" id="PF18912"/>
    </source>
</evidence>
<keyword evidence="4" id="KW-1185">Reference proteome</keyword>
<comment type="similarity">
    <text evidence="1">Belongs to the ComF/GntX family.</text>
</comment>
<reference evidence="3 4" key="1">
    <citation type="submission" date="2019-08" db="EMBL/GenBank/DDBJ databases">
        <title>In-depth cultivation of the pig gut microbiome towards novel bacterial diversity and tailored functional studies.</title>
        <authorList>
            <person name="Wylensek D."/>
            <person name="Hitch T.C.A."/>
            <person name="Clavel T."/>
        </authorList>
    </citation>
    <scope>NUCLEOTIDE SEQUENCE [LARGE SCALE GENOMIC DNA]</scope>
    <source>
        <strain evidence="3 4">MUC/MUC-530-WT-4D</strain>
    </source>
</reference>
<dbReference type="InterPro" id="IPR000836">
    <property type="entry name" value="PRTase_dom"/>
</dbReference>
<dbReference type="PANTHER" id="PTHR47505:SF1">
    <property type="entry name" value="DNA UTILIZATION PROTEIN YHGH"/>
    <property type="match status" value="1"/>
</dbReference>
<dbReference type="SUPFAM" id="SSF53271">
    <property type="entry name" value="PRTase-like"/>
    <property type="match status" value="1"/>
</dbReference>
<dbReference type="CDD" id="cd06223">
    <property type="entry name" value="PRTases_typeI"/>
    <property type="match status" value="1"/>
</dbReference>
<evidence type="ECO:0000256" key="1">
    <source>
        <dbReference type="ARBA" id="ARBA00008007"/>
    </source>
</evidence>
<dbReference type="InterPro" id="IPR044005">
    <property type="entry name" value="DZR_2"/>
</dbReference>
<gene>
    <name evidence="3" type="ORF">FYJ75_11250</name>
</gene>
<dbReference type="InterPro" id="IPR051910">
    <property type="entry name" value="ComF/GntX_DNA_util-trans"/>
</dbReference>
<proteinExistence type="inferred from homology"/>
<dbReference type="EMBL" id="VUNI01000021">
    <property type="protein sequence ID" value="MST75586.1"/>
    <property type="molecule type" value="Genomic_DNA"/>
</dbReference>
<dbReference type="Proteomes" id="UP000474024">
    <property type="component" value="Unassembled WGS sequence"/>
</dbReference>
<protein>
    <submittedName>
        <fullName evidence="3">ComF family protein</fullName>
    </submittedName>
</protein>
<evidence type="ECO:0000313" key="4">
    <source>
        <dbReference type="Proteomes" id="UP000474024"/>
    </source>
</evidence>
<comment type="caution">
    <text evidence="3">The sequence shown here is derived from an EMBL/GenBank/DDBJ whole genome shotgun (WGS) entry which is preliminary data.</text>
</comment>
<sequence>MGVKEWIFAVTEAMLALVYPPRCPVCDEIVAFEDRGNVHPECRKKLFQITGPVCMKCGQPVDNARIEFCFDCGKKQHHYRQGKGVFLYKGDIKQTMYRFKYSNKREYAAFFAGVAAEQYTEWMLRIGAEVIVPVPMYRRKQKLRGYNQAEVFARELSRRTGIPYRTDLVSRTRDTKPQKNLNDTERKNNLKNAFHVSQDIVKYRYILLVDDIYTTGSTVDTIAQAVLQTGVIDIYSLSICIGKGI</sequence>
<dbReference type="InterPro" id="IPR029057">
    <property type="entry name" value="PRTase-like"/>
</dbReference>
<dbReference type="Pfam" id="PF18912">
    <property type="entry name" value="DZR_2"/>
    <property type="match status" value="1"/>
</dbReference>
<name>A0A6L5YUD4_9FIRM</name>
<accession>A0A6L5YUD4</accession>
<evidence type="ECO:0000313" key="3">
    <source>
        <dbReference type="EMBL" id="MST75586.1"/>
    </source>
</evidence>
<feature type="domain" description="Double zinc ribbon" evidence="2">
    <location>
        <begin position="15"/>
        <end position="72"/>
    </location>
</feature>
<dbReference type="Gene3D" id="3.40.50.2020">
    <property type="match status" value="1"/>
</dbReference>
<dbReference type="AlphaFoldDB" id="A0A6L5YUD4"/>